<gene>
    <name evidence="1" type="ORF">SDC9_136403</name>
</gene>
<dbReference type="AlphaFoldDB" id="A0A645DJ70"/>
<dbReference type="EMBL" id="VSSQ01036742">
    <property type="protein sequence ID" value="MPM89295.1"/>
    <property type="molecule type" value="Genomic_DNA"/>
</dbReference>
<comment type="caution">
    <text evidence="1">The sequence shown here is derived from an EMBL/GenBank/DDBJ whole genome shotgun (WGS) entry which is preliminary data.</text>
</comment>
<reference evidence="1" key="1">
    <citation type="submission" date="2019-08" db="EMBL/GenBank/DDBJ databases">
        <authorList>
            <person name="Kucharzyk K."/>
            <person name="Murdoch R.W."/>
            <person name="Higgins S."/>
            <person name="Loffler F."/>
        </authorList>
    </citation>
    <scope>NUCLEOTIDE SEQUENCE</scope>
</reference>
<accession>A0A645DJ70</accession>
<sequence>MYINVRINTQTERGKQLIKQLRRYPKTVKFDNPTESGVVPEGYMTSGEFRKTAMEDTVKFCKENGLL</sequence>
<organism evidence="1">
    <name type="scientific">bioreactor metagenome</name>
    <dbReference type="NCBI Taxonomy" id="1076179"/>
    <lineage>
        <taxon>unclassified sequences</taxon>
        <taxon>metagenomes</taxon>
        <taxon>ecological metagenomes</taxon>
    </lineage>
</organism>
<name>A0A645DJ70_9ZZZZ</name>
<evidence type="ECO:0000313" key="1">
    <source>
        <dbReference type="EMBL" id="MPM89295.1"/>
    </source>
</evidence>
<proteinExistence type="predicted"/>
<protein>
    <submittedName>
        <fullName evidence="1">Uncharacterized protein</fullName>
    </submittedName>
</protein>